<evidence type="ECO:0000313" key="2">
    <source>
        <dbReference type="EMBL" id="APW62104.1"/>
    </source>
</evidence>
<dbReference type="Proteomes" id="UP000186309">
    <property type="component" value="Chromosome"/>
</dbReference>
<dbReference type="GO" id="GO:0016788">
    <property type="term" value="F:hydrolase activity, acting on ester bonds"/>
    <property type="evidence" value="ECO:0007669"/>
    <property type="project" value="UniProtKB-ARBA"/>
</dbReference>
<dbReference type="Gene3D" id="3.40.50.1110">
    <property type="entry name" value="SGNH hydrolase"/>
    <property type="match status" value="1"/>
</dbReference>
<keyword evidence="1" id="KW-0472">Membrane</keyword>
<dbReference type="InterPro" id="IPR011990">
    <property type="entry name" value="TPR-like_helical_dom_sf"/>
</dbReference>
<gene>
    <name evidence="2" type="ORF">BSF38_03636</name>
</gene>
<evidence type="ECO:0008006" key="4">
    <source>
        <dbReference type="Google" id="ProtNLM"/>
    </source>
</evidence>
<reference evidence="3" key="1">
    <citation type="submission" date="2016-12" db="EMBL/GenBank/DDBJ databases">
        <title>Comparative genomics of four Isosphaeraceae planctomycetes: a common pool of plasmids and glycoside hydrolase genes.</title>
        <authorList>
            <person name="Ivanova A."/>
        </authorList>
    </citation>
    <scope>NUCLEOTIDE SEQUENCE [LARGE SCALE GENOMIC DNA]</scope>
    <source>
        <strain evidence="3">PX4</strain>
    </source>
</reference>
<accession>A0A1U7CT33</accession>
<dbReference type="EMBL" id="CP019082">
    <property type="protein sequence ID" value="APW62104.1"/>
    <property type="molecule type" value="Genomic_DNA"/>
</dbReference>
<organism evidence="2 3">
    <name type="scientific">Paludisphaera borealis</name>
    <dbReference type="NCBI Taxonomy" id="1387353"/>
    <lineage>
        <taxon>Bacteria</taxon>
        <taxon>Pseudomonadati</taxon>
        <taxon>Planctomycetota</taxon>
        <taxon>Planctomycetia</taxon>
        <taxon>Isosphaerales</taxon>
        <taxon>Isosphaeraceae</taxon>
        <taxon>Paludisphaera</taxon>
    </lineage>
</organism>
<protein>
    <recommendedName>
        <fullName evidence="4">SGNH hydrolase-type esterase domain-containing protein</fullName>
    </recommendedName>
</protein>
<dbReference type="STRING" id="1387353.BSF38_03636"/>
<sequence length="602" mass="65448">MRGRLRLHSQEQTRAAEVGGLRARVARLALMVLAGVSAFLAWQLGPTSLRVAAGWLTVLGAPIFFLSVLEKTYLIAAPGTVVATSALAWRVVVRRKRRQRVAPATALALLAVGATLLSLLAAEASAGLWLAWVHRSPTLPTTFAAPEPSPILPTRFDSEPGGGGEIKVVVIGESSAIGFPFEKWLSIGAIVGWRLREVFPGRAVRVDVLAQPGSRLVAMHLRLETLSRRPDILIIYAGHNEFYARHSWGHEVTPYYLDEPTVAQIQTVGAIFARVSPLVRLIEETLEERKVAAPPPLKGRLLIDALSHSVEESADLLADFHSRLEAIVAYCEQIGATPVLVAPPGNDAGYEPDRSVLPPETPRAHREAFAQDFEAARRLEASDPASSTDAYRALVARHPGFAESHFRLAKRLEAEGRDAEAYEHYVAARDLDGHPMRCLTSFQDAYREIAARRKTILVDGQALFHARNPRGLLDDHLFNDAQHPAFEGHVALAEAVLAGLKERKALGWPESVPAPTIDLTECASHFGVAAEAWKAACGSAAGFYGATASLRFDPTERMAKRDRYNKALGDLIEGKKAEDLGVSGLGLRSVRKPMPKPTPIKP</sequence>
<dbReference type="SUPFAM" id="SSF52266">
    <property type="entry name" value="SGNH hydrolase"/>
    <property type="match status" value="1"/>
</dbReference>
<dbReference type="KEGG" id="pbor:BSF38_03636"/>
<feature type="transmembrane region" description="Helical" evidence="1">
    <location>
        <begin position="25"/>
        <end position="42"/>
    </location>
</feature>
<name>A0A1U7CT33_9BACT</name>
<evidence type="ECO:0000313" key="3">
    <source>
        <dbReference type="Proteomes" id="UP000186309"/>
    </source>
</evidence>
<feature type="transmembrane region" description="Helical" evidence="1">
    <location>
        <begin position="75"/>
        <end position="93"/>
    </location>
</feature>
<dbReference type="InterPro" id="IPR036514">
    <property type="entry name" value="SGNH_hydro_sf"/>
</dbReference>
<feature type="transmembrane region" description="Helical" evidence="1">
    <location>
        <begin position="105"/>
        <end position="132"/>
    </location>
</feature>
<dbReference type="SUPFAM" id="SSF48452">
    <property type="entry name" value="TPR-like"/>
    <property type="match status" value="1"/>
</dbReference>
<keyword evidence="1" id="KW-0812">Transmembrane</keyword>
<keyword evidence="1" id="KW-1133">Transmembrane helix</keyword>
<evidence type="ECO:0000256" key="1">
    <source>
        <dbReference type="SAM" id="Phobius"/>
    </source>
</evidence>
<proteinExistence type="predicted"/>
<dbReference type="AlphaFoldDB" id="A0A1U7CT33"/>
<keyword evidence="3" id="KW-1185">Reference proteome</keyword>